<dbReference type="GO" id="GO:0043005">
    <property type="term" value="C:neuron projection"/>
    <property type="evidence" value="ECO:0007669"/>
    <property type="project" value="TreeGrafter"/>
</dbReference>
<evidence type="ECO:0000256" key="1">
    <source>
        <dbReference type="ARBA" id="ARBA00022536"/>
    </source>
</evidence>
<feature type="domain" description="Teneurin N-terminal" evidence="6">
    <location>
        <begin position="1"/>
        <end position="138"/>
    </location>
</feature>
<keyword evidence="1" id="KW-0245">EGF-like domain</keyword>
<dbReference type="GO" id="GO:0042803">
    <property type="term" value="F:protein homodimerization activity"/>
    <property type="evidence" value="ECO:0007669"/>
    <property type="project" value="TreeGrafter"/>
</dbReference>
<feature type="compositionally biased region" description="Polar residues" evidence="4">
    <location>
        <begin position="27"/>
        <end position="42"/>
    </location>
</feature>
<keyword evidence="8" id="KW-1185">Reference proteome</keyword>
<dbReference type="Proteomes" id="UP000314294">
    <property type="component" value="Unassembled WGS sequence"/>
</dbReference>
<dbReference type="PANTHER" id="PTHR11219">
    <property type="entry name" value="TENEURIN AND N-ACETYLGLUCOSAMINE-1-PHOSPHODIESTER ALPHA-N-ACETYLGLUCOSAMINIDASE"/>
    <property type="match status" value="1"/>
</dbReference>
<dbReference type="InterPro" id="IPR009471">
    <property type="entry name" value="Ten_N"/>
</dbReference>
<feature type="transmembrane region" description="Helical" evidence="5">
    <location>
        <begin position="140"/>
        <end position="161"/>
    </location>
</feature>
<dbReference type="GO" id="GO:0050839">
    <property type="term" value="F:cell adhesion molecule binding"/>
    <property type="evidence" value="ECO:0007669"/>
    <property type="project" value="TreeGrafter"/>
</dbReference>
<protein>
    <submittedName>
        <fullName evidence="7">Teneurin-3</fullName>
    </submittedName>
</protein>
<reference evidence="7 8" key="1">
    <citation type="submission" date="2019-03" db="EMBL/GenBank/DDBJ databases">
        <title>First draft genome of Liparis tanakae, snailfish: a comprehensive survey of snailfish specific genes.</title>
        <authorList>
            <person name="Kim W."/>
            <person name="Song I."/>
            <person name="Jeong J.-H."/>
            <person name="Kim D."/>
            <person name="Kim S."/>
            <person name="Ryu S."/>
            <person name="Song J.Y."/>
            <person name="Lee S.K."/>
        </authorList>
    </citation>
    <scope>NUCLEOTIDE SEQUENCE [LARGE SCALE GENOMIC DNA]</scope>
    <source>
        <tissue evidence="7">Muscle</tissue>
    </source>
</reference>
<feature type="region of interest" description="Disordered" evidence="4">
    <location>
        <begin position="1"/>
        <end position="52"/>
    </location>
</feature>
<keyword evidence="2" id="KW-0677">Repeat</keyword>
<evidence type="ECO:0000256" key="2">
    <source>
        <dbReference type="ARBA" id="ARBA00022737"/>
    </source>
</evidence>
<accession>A0A4Z2I0S7</accession>
<keyword evidence="5" id="KW-1133">Transmembrane helix</keyword>
<evidence type="ECO:0000256" key="4">
    <source>
        <dbReference type="SAM" id="MobiDB-lite"/>
    </source>
</evidence>
<dbReference type="PROSITE" id="PS51361">
    <property type="entry name" value="TENEURIN_N"/>
    <property type="match status" value="1"/>
</dbReference>
<dbReference type="GO" id="GO:0016020">
    <property type="term" value="C:membrane"/>
    <property type="evidence" value="ECO:0007669"/>
    <property type="project" value="InterPro"/>
</dbReference>
<dbReference type="GO" id="GO:0048666">
    <property type="term" value="P:neuron development"/>
    <property type="evidence" value="ECO:0007669"/>
    <property type="project" value="TreeGrafter"/>
</dbReference>
<dbReference type="EMBL" id="SRLO01000158">
    <property type="protein sequence ID" value="TNN70833.1"/>
    <property type="molecule type" value="Genomic_DNA"/>
</dbReference>
<dbReference type="OrthoDB" id="442731at2759"/>
<evidence type="ECO:0000259" key="6">
    <source>
        <dbReference type="PROSITE" id="PS51361"/>
    </source>
</evidence>
<evidence type="ECO:0000256" key="3">
    <source>
        <dbReference type="ARBA" id="ARBA00023157"/>
    </source>
</evidence>
<dbReference type="Pfam" id="PF06484">
    <property type="entry name" value="Ten_N"/>
    <property type="match status" value="1"/>
</dbReference>
<dbReference type="GO" id="GO:0046982">
    <property type="term" value="F:protein heterodimerization activity"/>
    <property type="evidence" value="ECO:0007669"/>
    <property type="project" value="TreeGrafter"/>
</dbReference>
<evidence type="ECO:0000313" key="7">
    <source>
        <dbReference type="EMBL" id="TNN70833.1"/>
    </source>
</evidence>
<name>A0A4Z2I0S7_9TELE</name>
<keyword evidence="5" id="KW-0472">Membrane</keyword>
<keyword evidence="3" id="KW-1015">Disulfide bond</keyword>
<dbReference type="GO" id="GO:0007165">
    <property type="term" value="P:signal transduction"/>
    <property type="evidence" value="ECO:0007669"/>
    <property type="project" value="InterPro"/>
</dbReference>
<dbReference type="GO" id="GO:0007157">
    <property type="term" value="P:heterophilic cell-cell adhesion via plasma membrane cell adhesion molecules"/>
    <property type="evidence" value="ECO:0007669"/>
    <property type="project" value="TreeGrafter"/>
</dbReference>
<comment type="caution">
    <text evidence="7">The sequence shown here is derived from an EMBL/GenBank/DDBJ whole genome shotgun (WGS) entry which is preliminary data.</text>
</comment>
<feature type="compositionally biased region" description="Pro residues" evidence="4">
    <location>
        <begin position="12"/>
        <end position="22"/>
    </location>
</feature>
<evidence type="ECO:0000256" key="5">
    <source>
        <dbReference type="SAM" id="Phobius"/>
    </source>
</evidence>
<gene>
    <name evidence="7" type="primary">tenm3_8</name>
    <name evidence="7" type="ORF">EYF80_018967</name>
</gene>
<sequence length="197" mass="21120">MVKRDHLSCQQGPPPLPPAPPPHKQHPSITSLSRSSLANQRSPSPPPTAGLATDLQSTAECVQLQDSWVLGSNVALESRRFLFKTGTGTTPFFGAAAPGYTMATGTVYSTPARPLPRNSQSRGAFKFKKSPKHCSWKCTALIAVGIAVVLSIILCYCIEICRCPDMIQQRLSDCKPLSRIRGHGPSSGSPNETAHCV</sequence>
<organism evidence="7 8">
    <name type="scientific">Liparis tanakae</name>
    <name type="common">Tanaka's snailfish</name>
    <dbReference type="NCBI Taxonomy" id="230148"/>
    <lineage>
        <taxon>Eukaryota</taxon>
        <taxon>Metazoa</taxon>
        <taxon>Chordata</taxon>
        <taxon>Craniata</taxon>
        <taxon>Vertebrata</taxon>
        <taxon>Euteleostomi</taxon>
        <taxon>Actinopterygii</taxon>
        <taxon>Neopterygii</taxon>
        <taxon>Teleostei</taxon>
        <taxon>Neoteleostei</taxon>
        <taxon>Acanthomorphata</taxon>
        <taxon>Eupercaria</taxon>
        <taxon>Perciformes</taxon>
        <taxon>Cottioidei</taxon>
        <taxon>Cottales</taxon>
        <taxon>Liparidae</taxon>
        <taxon>Liparis</taxon>
    </lineage>
</organism>
<dbReference type="AlphaFoldDB" id="A0A4Z2I0S7"/>
<dbReference type="PANTHER" id="PTHR11219:SF63">
    <property type="entry name" value="TENEURIN-3 ISOFORM X1"/>
    <property type="match status" value="1"/>
</dbReference>
<proteinExistence type="predicted"/>
<dbReference type="InterPro" id="IPR051216">
    <property type="entry name" value="Teneurin"/>
</dbReference>
<evidence type="ECO:0000313" key="8">
    <source>
        <dbReference type="Proteomes" id="UP000314294"/>
    </source>
</evidence>
<keyword evidence="5" id="KW-0812">Transmembrane</keyword>